<keyword evidence="1" id="KW-0472">Membrane</keyword>
<evidence type="ECO:0000313" key="2">
    <source>
        <dbReference type="EMBL" id="KAJ9611959.1"/>
    </source>
</evidence>
<reference evidence="2" key="1">
    <citation type="submission" date="2022-10" db="EMBL/GenBank/DDBJ databases">
        <title>Culturing micro-colonial fungi from biological soil crusts in the Mojave desert and describing Neophaeococcomyces mojavensis, and introducing the new genera and species Taxawa tesnikishii.</title>
        <authorList>
            <person name="Kurbessoian T."/>
            <person name="Stajich J.E."/>
        </authorList>
    </citation>
    <scope>NUCLEOTIDE SEQUENCE</scope>
    <source>
        <strain evidence="2">TK_41</strain>
    </source>
</reference>
<accession>A0AA39CK37</accession>
<keyword evidence="1" id="KW-1133">Transmembrane helix</keyword>
<gene>
    <name evidence="2" type="ORF">H2200_003554</name>
</gene>
<dbReference type="Proteomes" id="UP001172673">
    <property type="component" value="Unassembled WGS sequence"/>
</dbReference>
<keyword evidence="1" id="KW-0812">Transmembrane</keyword>
<sequence length="240" mass="27465">MDMPPPNRPLVTQAEYIEQCLILCTNNNAWLSQYRQTPPKERPAMLKAITTRIQANANLAATRSHDMLQFAESQEVRAGFWKMMSSRRRKAYLNEVKSVELLRKKVAEVKRIFEGTPYLLTDEESEEWLEFCNVKATYKESLDRKLEAAEETLEELRSLCEKRGTSTANFHELVRLHKQQGGAKMRAGKGDLQRKNRGLVRSAVKKRKRTLRQAFISGAVFASGLVCGVLGVAWKYLESL</sequence>
<dbReference type="EMBL" id="JAPDRK010000005">
    <property type="protein sequence ID" value="KAJ9611959.1"/>
    <property type="molecule type" value="Genomic_DNA"/>
</dbReference>
<dbReference type="AlphaFoldDB" id="A0AA39CK37"/>
<comment type="caution">
    <text evidence="2">The sequence shown here is derived from an EMBL/GenBank/DDBJ whole genome shotgun (WGS) entry which is preliminary data.</text>
</comment>
<evidence type="ECO:0000256" key="1">
    <source>
        <dbReference type="SAM" id="Phobius"/>
    </source>
</evidence>
<keyword evidence="3" id="KW-1185">Reference proteome</keyword>
<organism evidence="2 3">
    <name type="scientific">Cladophialophora chaetospira</name>
    <dbReference type="NCBI Taxonomy" id="386627"/>
    <lineage>
        <taxon>Eukaryota</taxon>
        <taxon>Fungi</taxon>
        <taxon>Dikarya</taxon>
        <taxon>Ascomycota</taxon>
        <taxon>Pezizomycotina</taxon>
        <taxon>Eurotiomycetes</taxon>
        <taxon>Chaetothyriomycetidae</taxon>
        <taxon>Chaetothyriales</taxon>
        <taxon>Herpotrichiellaceae</taxon>
        <taxon>Cladophialophora</taxon>
    </lineage>
</organism>
<evidence type="ECO:0000313" key="3">
    <source>
        <dbReference type="Proteomes" id="UP001172673"/>
    </source>
</evidence>
<feature type="transmembrane region" description="Helical" evidence="1">
    <location>
        <begin position="214"/>
        <end position="237"/>
    </location>
</feature>
<protein>
    <submittedName>
        <fullName evidence="2">Uncharacterized protein</fullName>
    </submittedName>
</protein>
<proteinExistence type="predicted"/>
<name>A0AA39CK37_9EURO</name>